<keyword evidence="2" id="KW-0812">Transmembrane</keyword>
<evidence type="ECO:0008006" key="6">
    <source>
        <dbReference type="Google" id="ProtNLM"/>
    </source>
</evidence>
<evidence type="ECO:0000313" key="5">
    <source>
        <dbReference type="Proteomes" id="UP000187609"/>
    </source>
</evidence>
<evidence type="ECO:0000256" key="3">
    <source>
        <dbReference type="SAM" id="SignalP"/>
    </source>
</evidence>
<keyword evidence="5" id="KW-1185">Reference proteome</keyword>
<dbReference type="SMR" id="A0A1J6ISM6"/>
<keyword evidence="2" id="KW-0472">Membrane</keyword>
<dbReference type="PANTHER" id="PTHR34558">
    <property type="entry name" value="EXPRESSED PROTEIN"/>
    <property type="match status" value="1"/>
</dbReference>
<dbReference type="AlphaFoldDB" id="A0A1J6ISM6"/>
<reference evidence="4" key="1">
    <citation type="submission" date="2016-11" db="EMBL/GenBank/DDBJ databases">
        <title>The genome of Nicotiana attenuata.</title>
        <authorList>
            <person name="Xu S."/>
            <person name="Brockmoeller T."/>
            <person name="Gaquerel E."/>
            <person name="Navarro A."/>
            <person name="Kuhl H."/>
            <person name="Gase K."/>
            <person name="Ling Z."/>
            <person name="Zhou W."/>
            <person name="Kreitzer C."/>
            <person name="Stanke M."/>
            <person name="Tang H."/>
            <person name="Lyons E."/>
            <person name="Pandey P."/>
            <person name="Pandey S.P."/>
            <person name="Timmermann B."/>
            <person name="Baldwin I.T."/>
        </authorList>
    </citation>
    <scope>NUCLEOTIDE SEQUENCE [LARGE SCALE GENOMIC DNA]</scope>
    <source>
        <strain evidence="4">UT</strain>
    </source>
</reference>
<keyword evidence="3" id="KW-0732">Signal</keyword>
<comment type="caution">
    <text evidence="4">The sequence shown here is derived from an EMBL/GenBank/DDBJ whole genome shotgun (WGS) entry which is preliminary data.</text>
</comment>
<feature type="transmembrane region" description="Helical" evidence="2">
    <location>
        <begin position="98"/>
        <end position="120"/>
    </location>
</feature>
<evidence type="ECO:0000256" key="2">
    <source>
        <dbReference type="SAM" id="Phobius"/>
    </source>
</evidence>
<proteinExistence type="predicted"/>
<dbReference type="EMBL" id="MJEQ01037183">
    <property type="protein sequence ID" value="OIT07260.1"/>
    <property type="molecule type" value="Genomic_DNA"/>
</dbReference>
<organism evidence="4 5">
    <name type="scientific">Nicotiana attenuata</name>
    <name type="common">Coyote tobacco</name>
    <dbReference type="NCBI Taxonomy" id="49451"/>
    <lineage>
        <taxon>Eukaryota</taxon>
        <taxon>Viridiplantae</taxon>
        <taxon>Streptophyta</taxon>
        <taxon>Embryophyta</taxon>
        <taxon>Tracheophyta</taxon>
        <taxon>Spermatophyta</taxon>
        <taxon>Magnoliopsida</taxon>
        <taxon>eudicotyledons</taxon>
        <taxon>Gunneridae</taxon>
        <taxon>Pentapetalae</taxon>
        <taxon>asterids</taxon>
        <taxon>lamiids</taxon>
        <taxon>Solanales</taxon>
        <taxon>Solanaceae</taxon>
        <taxon>Nicotianoideae</taxon>
        <taxon>Nicotianeae</taxon>
        <taxon>Nicotiana</taxon>
    </lineage>
</organism>
<dbReference type="PANTHER" id="PTHR34558:SF18">
    <property type="entry name" value="TRANSMEMBRANE PROTEIN"/>
    <property type="match status" value="1"/>
</dbReference>
<keyword evidence="2" id="KW-1133">Transmembrane helix</keyword>
<evidence type="ECO:0000313" key="4">
    <source>
        <dbReference type="EMBL" id="OIT07260.1"/>
    </source>
</evidence>
<dbReference type="OMA" id="TSLTYPR"/>
<name>A0A1J6ISM6_NICAT</name>
<dbReference type="Proteomes" id="UP000187609">
    <property type="component" value="Unassembled WGS sequence"/>
</dbReference>
<feature type="signal peptide" evidence="3">
    <location>
        <begin position="1"/>
        <end position="25"/>
    </location>
</feature>
<evidence type="ECO:0000256" key="1">
    <source>
        <dbReference type="SAM" id="MobiDB-lite"/>
    </source>
</evidence>
<feature type="compositionally biased region" description="Basic and acidic residues" evidence="1">
    <location>
        <begin position="86"/>
        <end position="96"/>
    </location>
</feature>
<gene>
    <name evidence="4" type="ORF">A4A49_14708</name>
</gene>
<feature type="region of interest" description="Disordered" evidence="1">
    <location>
        <begin position="53"/>
        <end position="99"/>
    </location>
</feature>
<dbReference type="Gramene" id="OIT07260">
    <property type="protein sequence ID" value="OIT07260"/>
    <property type="gene ID" value="A4A49_14708"/>
</dbReference>
<accession>A0A1J6ISM6</accession>
<protein>
    <recommendedName>
        <fullName evidence="6">Transmembrane protein</fullName>
    </recommendedName>
</protein>
<sequence length="130" mass="14090">MGQFTFSFFFSYFLLLGILVFQAVAEGSTTTSTLSLAYPRKIMVHRVLLSTTSTKSNIADPPEKSNTEGENEGEKGASIGEAPESTIEREHHHSDKSVAGGGVIIGGLVTAIFAVVYCYIRVTRKRDGDQ</sequence>
<feature type="chain" id="PRO_5012475974" description="Transmembrane protein" evidence="3">
    <location>
        <begin position="26"/>
        <end position="130"/>
    </location>
</feature>
<feature type="compositionally biased region" description="Basic and acidic residues" evidence="1">
    <location>
        <begin position="61"/>
        <end position="75"/>
    </location>
</feature>